<dbReference type="EMBL" id="UINC01005181">
    <property type="protein sequence ID" value="SVA19638.1"/>
    <property type="molecule type" value="Genomic_DNA"/>
</dbReference>
<sequence length="83" mass="8978">MTLSGLDVQITVVPTFSGKGNFVICTHPFFANSMNLCPPFPMLVEGAIFLANSVGESPIPKLAKVRCKSYAIQRGATLAIHRR</sequence>
<gene>
    <name evidence="1" type="ORF">METZ01_LOCUS72492</name>
</gene>
<dbReference type="AlphaFoldDB" id="A0A381TW06"/>
<protein>
    <submittedName>
        <fullName evidence="1">Uncharacterized protein</fullName>
    </submittedName>
</protein>
<organism evidence="1">
    <name type="scientific">marine metagenome</name>
    <dbReference type="NCBI Taxonomy" id="408172"/>
    <lineage>
        <taxon>unclassified sequences</taxon>
        <taxon>metagenomes</taxon>
        <taxon>ecological metagenomes</taxon>
    </lineage>
</organism>
<reference evidence="1" key="1">
    <citation type="submission" date="2018-05" db="EMBL/GenBank/DDBJ databases">
        <authorList>
            <person name="Lanie J.A."/>
            <person name="Ng W.-L."/>
            <person name="Kazmierczak K.M."/>
            <person name="Andrzejewski T.M."/>
            <person name="Davidsen T.M."/>
            <person name="Wayne K.J."/>
            <person name="Tettelin H."/>
            <person name="Glass J.I."/>
            <person name="Rusch D."/>
            <person name="Podicherti R."/>
            <person name="Tsui H.-C.T."/>
            <person name="Winkler M.E."/>
        </authorList>
    </citation>
    <scope>NUCLEOTIDE SEQUENCE</scope>
</reference>
<accession>A0A381TW06</accession>
<proteinExistence type="predicted"/>
<name>A0A381TW06_9ZZZZ</name>
<evidence type="ECO:0000313" key="1">
    <source>
        <dbReference type="EMBL" id="SVA19638.1"/>
    </source>
</evidence>